<keyword evidence="4" id="KW-1185">Reference proteome</keyword>
<organism evidence="3 4">
    <name type="scientific">Panicum hallii var. hallii</name>
    <dbReference type="NCBI Taxonomy" id="1504633"/>
    <lineage>
        <taxon>Eukaryota</taxon>
        <taxon>Viridiplantae</taxon>
        <taxon>Streptophyta</taxon>
        <taxon>Embryophyta</taxon>
        <taxon>Tracheophyta</taxon>
        <taxon>Spermatophyta</taxon>
        <taxon>Magnoliopsida</taxon>
        <taxon>Liliopsida</taxon>
        <taxon>Poales</taxon>
        <taxon>Poaceae</taxon>
        <taxon>PACMAD clade</taxon>
        <taxon>Panicoideae</taxon>
        <taxon>Panicodae</taxon>
        <taxon>Paniceae</taxon>
        <taxon>Panicinae</taxon>
        <taxon>Panicum</taxon>
        <taxon>Panicum sect. Panicum</taxon>
    </lineage>
</organism>
<feature type="region of interest" description="Disordered" evidence="2">
    <location>
        <begin position="140"/>
        <end position="164"/>
    </location>
</feature>
<dbReference type="Gramene" id="PUZ65183">
    <property type="protein sequence ID" value="PUZ65183"/>
    <property type="gene ID" value="GQ55_3G203000"/>
</dbReference>
<gene>
    <name evidence="3" type="ORF">GQ55_3G203000</name>
</gene>
<dbReference type="AlphaFoldDB" id="A0A2T7EBH4"/>
<evidence type="ECO:0000256" key="2">
    <source>
        <dbReference type="SAM" id="MobiDB-lite"/>
    </source>
</evidence>
<feature type="region of interest" description="Disordered" evidence="2">
    <location>
        <begin position="314"/>
        <end position="370"/>
    </location>
</feature>
<feature type="coiled-coil region" evidence="1">
    <location>
        <begin position="396"/>
        <end position="425"/>
    </location>
</feature>
<sequence length="441" mass="49867">MRQEEKRAAAAAQELLKAEACRRAKAAQSQKASSSASAMKTAEARKRKATGRAAAAPEKMSSGRAAHVPEQNRASAPSAATPPISFTDGSCFFNGAGSCFGSSPMSQPWMMLSSDPITCSMCLKIFILLEDLLTLPPFKPPRSMEDSPPEKQISTPPASMENYVNVDSGDELPRTKMQILWTQEEDVRMLLAANSTDPSIGADRKNEQYWNDVADTYNETTPSHRRRNAKQAKDRFHKVNRLTDLFHSAWVKGRRIFTSGYNDQMWIEKAHVFYIEDNKDKGQKRGPFVLMDVWYAVRNEAKWITYNIGLKEARKKKSSDKEKEGEDVDHMDVDELEDPPRPMGQKGAKKAALEKNSKRKESDTEELDKFGKIQSEEHANWLKVLEVQQKLSTEKIEQAKLAHLAAKEQKEAAEKQREARKFEVEAKMFETYNRLLKGRSC</sequence>
<reference evidence="3 4" key="1">
    <citation type="submission" date="2018-04" db="EMBL/GenBank/DDBJ databases">
        <title>WGS assembly of Panicum hallii var. hallii HAL2.</title>
        <authorList>
            <person name="Lovell J."/>
            <person name="Jenkins J."/>
            <person name="Lowry D."/>
            <person name="Mamidi S."/>
            <person name="Sreedasyam A."/>
            <person name="Weng X."/>
            <person name="Barry K."/>
            <person name="Bonette J."/>
            <person name="Campitelli B."/>
            <person name="Daum C."/>
            <person name="Gordon S."/>
            <person name="Gould B."/>
            <person name="Lipzen A."/>
            <person name="MacQueen A."/>
            <person name="Palacio-Mejia J."/>
            <person name="Plott C."/>
            <person name="Shakirov E."/>
            <person name="Shu S."/>
            <person name="Yoshinaga Y."/>
            <person name="Zane M."/>
            <person name="Rokhsar D."/>
            <person name="Grimwood J."/>
            <person name="Schmutz J."/>
            <person name="Juenger T."/>
        </authorList>
    </citation>
    <scope>NUCLEOTIDE SEQUENCE [LARGE SCALE GENOMIC DNA]</scope>
    <source>
        <strain evidence="4">cv. HAL2</strain>
    </source>
</reference>
<accession>A0A2T7EBH4</accession>
<evidence type="ECO:0000313" key="4">
    <source>
        <dbReference type="Proteomes" id="UP000244336"/>
    </source>
</evidence>
<keyword evidence="1" id="KW-0175">Coiled coil</keyword>
<feature type="compositionally biased region" description="Basic and acidic residues" evidence="2">
    <location>
        <begin position="319"/>
        <end position="333"/>
    </location>
</feature>
<feature type="compositionally biased region" description="Basic and acidic residues" evidence="2">
    <location>
        <begin position="351"/>
        <end position="370"/>
    </location>
</feature>
<protein>
    <submittedName>
        <fullName evidence="3">Uncharacterized protein</fullName>
    </submittedName>
</protein>
<name>A0A2T7EBH4_9POAL</name>
<feature type="compositionally biased region" description="Low complexity" evidence="2">
    <location>
        <begin position="26"/>
        <end position="41"/>
    </location>
</feature>
<evidence type="ECO:0000256" key="1">
    <source>
        <dbReference type="SAM" id="Coils"/>
    </source>
</evidence>
<proteinExistence type="predicted"/>
<dbReference type="PANTHER" id="PTHR45224:SF3">
    <property type="entry name" value="OS11G0506300 PROTEIN"/>
    <property type="match status" value="1"/>
</dbReference>
<feature type="region of interest" description="Disordered" evidence="2">
    <location>
        <begin position="20"/>
        <end position="81"/>
    </location>
</feature>
<dbReference type="Proteomes" id="UP000244336">
    <property type="component" value="Chromosome 3"/>
</dbReference>
<dbReference type="OrthoDB" id="640386at2759"/>
<dbReference type="PANTHER" id="PTHR45224">
    <property type="entry name" value="OS01G0527900 PROTEIN-RELATED"/>
    <property type="match status" value="1"/>
</dbReference>
<evidence type="ECO:0000313" key="3">
    <source>
        <dbReference type="EMBL" id="PUZ65183.1"/>
    </source>
</evidence>
<dbReference type="EMBL" id="CM009751">
    <property type="protein sequence ID" value="PUZ65183.1"/>
    <property type="molecule type" value="Genomic_DNA"/>
</dbReference>